<feature type="domain" description="Major facilitator superfamily (MFS) profile" evidence="2">
    <location>
        <begin position="1"/>
        <end position="139"/>
    </location>
</feature>
<evidence type="ECO:0000259" key="2">
    <source>
        <dbReference type="PROSITE" id="PS50850"/>
    </source>
</evidence>
<proteinExistence type="predicted"/>
<evidence type="ECO:0000313" key="3">
    <source>
        <dbReference type="EMBL" id="ADJ43363.1"/>
    </source>
</evidence>
<feature type="transmembrane region" description="Helical" evidence="1">
    <location>
        <begin position="6"/>
        <end position="26"/>
    </location>
</feature>
<sequence>MLTFRAGLVVLAVVVAGLDAGFWLFARGPHPMPARIGFLVVFVLLLALLAAAAGVVRWEVAVPLAAASTSGLLFVGAAAIFSVGLGFLLTAVVEAALVRRLVLDASPVGWRGGTWLISAAAAVVPVVLFAVGLFALRSP</sequence>
<dbReference type="GeneID" id="92869341"/>
<dbReference type="RefSeq" id="WP_013223449.1">
    <property type="nucleotide sequence ID" value="NC_014318.1"/>
</dbReference>
<gene>
    <name evidence="3" type="ordered locus">AMED_1550</name>
</gene>
<dbReference type="OrthoDB" id="3629837at2"/>
<dbReference type="PATRIC" id="fig|749927.5.peg.1595"/>
<dbReference type="AlphaFoldDB" id="A0A0H3CYE4"/>
<organism evidence="3 4">
    <name type="scientific">Amycolatopsis mediterranei (strain U-32)</name>
    <dbReference type="NCBI Taxonomy" id="749927"/>
    <lineage>
        <taxon>Bacteria</taxon>
        <taxon>Bacillati</taxon>
        <taxon>Actinomycetota</taxon>
        <taxon>Actinomycetes</taxon>
        <taxon>Pseudonocardiales</taxon>
        <taxon>Pseudonocardiaceae</taxon>
        <taxon>Amycolatopsis</taxon>
    </lineage>
</organism>
<dbReference type="InterPro" id="IPR020846">
    <property type="entry name" value="MFS_dom"/>
</dbReference>
<dbReference type="HOGENOM" id="CLU_1840924_0_0_11"/>
<name>A0A0H3CYE4_AMYMU</name>
<dbReference type="KEGG" id="amd:AMED_1550"/>
<dbReference type="Proteomes" id="UP000000328">
    <property type="component" value="Chromosome"/>
</dbReference>
<dbReference type="EMBL" id="CP002000">
    <property type="protein sequence ID" value="ADJ43363.1"/>
    <property type="molecule type" value="Genomic_DNA"/>
</dbReference>
<dbReference type="GO" id="GO:0022857">
    <property type="term" value="F:transmembrane transporter activity"/>
    <property type="evidence" value="ECO:0007669"/>
    <property type="project" value="InterPro"/>
</dbReference>
<evidence type="ECO:0000313" key="4">
    <source>
        <dbReference type="Proteomes" id="UP000000328"/>
    </source>
</evidence>
<dbReference type="PROSITE" id="PS50850">
    <property type="entry name" value="MFS"/>
    <property type="match status" value="1"/>
</dbReference>
<feature type="transmembrane region" description="Helical" evidence="1">
    <location>
        <begin position="114"/>
        <end position="136"/>
    </location>
</feature>
<keyword evidence="1" id="KW-0812">Transmembrane</keyword>
<evidence type="ECO:0000256" key="1">
    <source>
        <dbReference type="SAM" id="Phobius"/>
    </source>
</evidence>
<protein>
    <recommendedName>
        <fullName evidence="2">Major facilitator superfamily (MFS) profile domain-containing protein</fullName>
    </recommendedName>
</protein>
<accession>A0A0H3CYE4</accession>
<keyword evidence="1" id="KW-1133">Transmembrane helix</keyword>
<reference evidence="3 4" key="1">
    <citation type="journal article" date="2010" name="Cell Res.">
        <title>Complete genome sequence of the rifamycin SV-producing Amycolatopsis mediterranei U32 revealed its genetic characteristics in phylogeny and metabolism.</title>
        <authorList>
            <person name="Zhao W."/>
            <person name="Zhong Y."/>
            <person name="Yuan H."/>
            <person name="Wang J."/>
            <person name="Zheng H."/>
            <person name="Wang Y."/>
            <person name="Cen X."/>
            <person name="Xu F."/>
            <person name="Bai J."/>
            <person name="Han X."/>
            <person name="Lu G."/>
            <person name="Zhu Y."/>
            <person name="Shao Z."/>
            <person name="Yan H."/>
            <person name="Li C."/>
            <person name="Peng N."/>
            <person name="Zhang Z."/>
            <person name="Zhang Y."/>
            <person name="Lin W."/>
            <person name="Fan Y."/>
            <person name="Qin Z."/>
            <person name="Hu Y."/>
            <person name="Zhu B."/>
            <person name="Wang S."/>
            <person name="Ding X."/>
            <person name="Zhao G.P."/>
        </authorList>
    </citation>
    <scope>NUCLEOTIDE SEQUENCE [LARGE SCALE GENOMIC DNA]</scope>
    <source>
        <strain evidence="4">U-32</strain>
    </source>
</reference>
<keyword evidence="1" id="KW-0472">Membrane</keyword>
<feature type="transmembrane region" description="Helical" evidence="1">
    <location>
        <begin position="70"/>
        <end position="93"/>
    </location>
</feature>
<feature type="transmembrane region" description="Helical" evidence="1">
    <location>
        <begin position="38"/>
        <end position="58"/>
    </location>
</feature>